<protein>
    <submittedName>
        <fullName evidence="1">Uncharacterized protein</fullName>
    </submittedName>
</protein>
<dbReference type="STRING" id="70996.SE18_25630"/>
<proteinExistence type="predicted"/>
<sequence length="542" mass="57886">MAGADAGPIANQSITWHNPTFGTNTILRSDSNGNAVLAWPTTMPVAPNNYINLRPDLAETDFVWKIEGSCTTQPGVLTALDAGAAGPAGALRNLTAGGCSAIFYYIQIPTIDARVQKRNVDGIWQVFSGGTLSLLGSQGGTIAQVTPGMGATTFSLTGNQLRPRVGQLGWTLMYSPPPPPAYLMYEQIDPTPGTNSVVDSDTNALRFTPGNSVGNVFNLVETANPIFATIRGHVELKKIDGTTVRGPFGSVSLRNTGGSRVTYNIPVSAEGSFEARVPMATPPITTNITLSFNRMADLNAYVDEVVGTGTWGSTNVSWSGNRGTLQIDVPSTGGTALGYIFRLRELPPPPPVPIPNGTMRPRYHGYLDPAKGVTLADSPTMSWPHAETGDFMPYVELQPLGDPPPGYRYEQEVVAWSYNGSMGIEARKADGLGRTGCRPGADAPPAGIDTSLLRGCVFRYRDNPSAAQMGAQARLHWSVPNAPNVAPNVYAYRLSQIRAVDMKVSALVETRVVFTATGQTWKQYTVMDGTFVINMLAVVTTK</sequence>
<evidence type="ECO:0000313" key="1">
    <source>
        <dbReference type="EMBL" id="KPL79973.1"/>
    </source>
</evidence>
<keyword evidence="2" id="KW-1185">Reference proteome</keyword>
<dbReference type="Proteomes" id="UP000050277">
    <property type="component" value="Unassembled WGS sequence"/>
</dbReference>
<accession>A0A0P6XWR8</accession>
<dbReference type="EMBL" id="LGKP01000042">
    <property type="protein sequence ID" value="KPL79973.1"/>
    <property type="molecule type" value="Genomic_DNA"/>
</dbReference>
<gene>
    <name evidence="1" type="ORF">SE18_25630</name>
</gene>
<dbReference type="AlphaFoldDB" id="A0A0P6XWR8"/>
<evidence type="ECO:0000313" key="2">
    <source>
        <dbReference type="Proteomes" id="UP000050277"/>
    </source>
</evidence>
<organism evidence="1 2">
    <name type="scientific">Herpetosiphon geysericola</name>
    <dbReference type="NCBI Taxonomy" id="70996"/>
    <lineage>
        <taxon>Bacteria</taxon>
        <taxon>Bacillati</taxon>
        <taxon>Chloroflexota</taxon>
        <taxon>Chloroflexia</taxon>
        <taxon>Herpetosiphonales</taxon>
        <taxon>Herpetosiphonaceae</taxon>
        <taxon>Herpetosiphon</taxon>
    </lineage>
</organism>
<comment type="caution">
    <text evidence="1">The sequence shown here is derived from an EMBL/GenBank/DDBJ whole genome shotgun (WGS) entry which is preliminary data.</text>
</comment>
<name>A0A0P6XWR8_9CHLR</name>
<reference evidence="1 2" key="1">
    <citation type="submission" date="2015-07" db="EMBL/GenBank/DDBJ databases">
        <title>Whole genome sequence of Herpetosiphon geysericola DSM 7119.</title>
        <authorList>
            <person name="Hemp J."/>
            <person name="Ward L.M."/>
            <person name="Pace L.A."/>
            <person name="Fischer W.W."/>
        </authorList>
    </citation>
    <scope>NUCLEOTIDE SEQUENCE [LARGE SCALE GENOMIC DNA]</scope>
    <source>
        <strain evidence="1 2">DSM 7119</strain>
    </source>
</reference>